<feature type="binding site" evidence="8">
    <location>
        <position position="57"/>
    </location>
    <ligand>
        <name>[4Fe-4S] cluster</name>
        <dbReference type="ChEBI" id="CHEBI:49883"/>
        <label>2</label>
        <note>4Fe-4S-S-AdoMet</note>
    </ligand>
</feature>
<dbReference type="SUPFAM" id="SSF102114">
    <property type="entry name" value="Radical SAM enzymes"/>
    <property type="match status" value="1"/>
</dbReference>
<feature type="binding site" evidence="8">
    <location>
        <position position="36"/>
    </location>
    <ligand>
        <name>[4Fe-4S] cluster</name>
        <dbReference type="ChEBI" id="CHEBI:49883"/>
        <label>1</label>
    </ligand>
</feature>
<feature type="domain" description="Radical SAM core" evidence="9">
    <location>
        <begin position="43"/>
        <end position="259"/>
    </location>
</feature>
<feature type="binding site" evidence="8">
    <location>
        <position position="61"/>
    </location>
    <ligand>
        <name>[4Fe-4S] cluster</name>
        <dbReference type="ChEBI" id="CHEBI:49883"/>
        <label>2</label>
        <note>4Fe-4S-S-AdoMet</note>
    </ligand>
</feature>
<dbReference type="InterPro" id="IPR003698">
    <property type="entry name" value="Lipoyl_synth"/>
</dbReference>
<feature type="binding site" evidence="8">
    <location>
        <position position="269"/>
    </location>
    <ligand>
        <name>[4Fe-4S] cluster</name>
        <dbReference type="ChEBI" id="CHEBI:49883"/>
        <label>1</label>
    </ligand>
</feature>
<dbReference type="PIRSF" id="PIRSF005963">
    <property type="entry name" value="Lipoyl_synth"/>
    <property type="match status" value="1"/>
</dbReference>
<dbReference type="Proteomes" id="UP000324143">
    <property type="component" value="Unassembled WGS sequence"/>
</dbReference>
<feature type="binding site" evidence="8">
    <location>
        <position position="64"/>
    </location>
    <ligand>
        <name>[4Fe-4S] cluster</name>
        <dbReference type="ChEBI" id="CHEBI:49883"/>
        <label>2</label>
        <note>4Fe-4S-S-AdoMet</note>
    </ligand>
</feature>
<dbReference type="GO" id="GO:0046872">
    <property type="term" value="F:metal ion binding"/>
    <property type="evidence" value="ECO:0007669"/>
    <property type="project" value="UniProtKB-KW"/>
</dbReference>
<name>A0A5D0MIP6_9BACT</name>
<keyword evidence="6 8" id="KW-0411">Iron-sulfur</keyword>
<feature type="binding site" evidence="8">
    <location>
        <position position="31"/>
    </location>
    <ligand>
        <name>[4Fe-4S] cluster</name>
        <dbReference type="ChEBI" id="CHEBI:49883"/>
        <label>1</label>
    </ligand>
</feature>
<dbReference type="GO" id="GO:0009249">
    <property type="term" value="P:protein lipoylation"/>
    <property type="evidence" value="ECO:0007669"/>
    <property type="project" value="UniProtKB-UniRule"/>
</dbReference>
<accession>A0A5D0MIP6</accession>
<reference evidence="10" key="1">
    <citation type="submission" date="2019-08" db="EMBL/GenBank/DDBJ databases">
        <title>Genomic characterization of a novel candidate phylum (ARYD3) from a high temperature, high salinity tertiary oil reservoir in north central Oklahoma, USA.</title>
        <authorList>
            <person name="Youssef N.H."/>
            <person name="Yadav A."/>
            <person name="Elshahed M.S."/>
        </authorList>
    </citation>
    <scope>NUCLEOTIDE SEQUENCE [LARGE SCALE GENOMIC DNA]</scope>
    <source>
        <strain evidence="10">ARYD3</strain>
    </source>
</reference>
<proteinExistence type="inferred from homology"/>
<evidence type="ECO:0000256" key="4">
    <source>
        <dbReference type="ARBA" id="ARBA00022723"/>
    </source>
</evidence>
<dbReference type="NCBIfam" id="TIGR00510">
    <property type="entry name" value="lipA"/>
    <property type="match status" value="1"/>
</dbReference>
<dbReference type="GO" id="GO:0016992">
    <property type="term" value="F:lipoate synthase activity"/>
    <property type="evidence" value="ECO:0007669"/>
    <property type="project" value="UniProtKB-UniRule"/>
</dbReference>
<dbReference type="InterPro" id="IPR006638">
    <property type="entry name" value="Elp3/MiaA/NifB-like_rSAM"/>
</dbReference>
<evidence type="ECO:0000256" key="3">
    <source>
        <dbReference type="ARBA" id="ARBA00022691"/>
    </source>
</evidence>
<comment type="function">
    <text evidence="8">Catalyzes the radical-mediated insertion of two sulfur atoms into the C-6 and C-8 positions of the octanoyl moiety bound to the lipoyl domains of lipoate-dependent enzymes, thereby converting the octanoylated domains into lipoylated derivatives.</text>
</comment>
<keyword evidence="1 8" id="KW-0004">4Fe-4S</keyword>
<dbReference type="GO" id="GO:0051539">
    <property type="term" value="F:4 iron, 4 sulfur cluster binding"/>
    <property type="evidence" value="ECO:0007669"/>
    <property type="project" value="UniProtKB-UniRule"/>
</dbReference>
<evidence type="ECO:0000313" key="11">
    <source>
        <dbReference type="Proteomes" id="UP000324143"/>
    </source>
</evidence>
<organism evidence="10 11">
    <name type="scientific">Candidatus Mcinerneyibacterium aminivorans</name>
    <dbReference type="NCBI Taxonomy" id="2703815"/>
    <lineage>
        <taxon>Bacteria</taxon>
        <taxon>Candidatus Macinerneyibacteriota</taxon>
        <taxon>Candidatus Mcinerneyibacteria</taxon>
        <taxon>Candidatus Mcinerneyibacteriales</taxon>
        <taxon>Candidatus Mcinerneyibacteriaceae</taxon>
        <taxon>Candidatus Mcinerneyibacterium</taxon>
    </lineage>
</organism>
<dbReference type="PANTHER" id="PTHR10949:SF0">
    <property type="entry name" value="LIPOYL SYNTHASE, MITOCHONDRIAL"/>
    <property type="match status" value="1"/>
</dbReference>
<keyword evidence="2 8" id="KW-0808">Transferase</keyword>
<dbReference type="Pfam" id="PF04055">
    <property type="entry name" value="Radical_SAM"/>
    <property type="match status" value="1"/>
</dbReference>
<comment type="similarity">
    <text evidence="8">Belongs to the radical SAM superfamily. Lipoyl synthase family.</text>
</comment>
<dbReference type="SFLD" id="SFLDG01058">
    <property type="entry name" value="lipoyl_synthase_like"/>
    <property type="match status" value="1"/>
</dbReference>
<keyword evidence="11" id="KW-1185">Reference proteome</keyword>
<dbReference type="HAMAP" id="MF_00206">
    <property type="entry name" value="Lipoyl_synth"/>
    <property type="match status" value="1"/>
</dbReference>
<evidence type="ECO:0000256" key="7">
    <source>
        <dbReference type="ARBA" id="ARBA00047326"/>
    </source>
</evidence>
<feature type="binding site" evidence="8">
    <location>
        <position position="42"/>
    </location>
    <ligand>
        <name>[4Fe-4S] cluster</name>
        <dbReference type="ChEBI" id="CHEBI:49883"/>
        <label>1</label>
    </ligand>
</feature>
<evidence type="ECO:0000256" key="8">
    <source>
        <dbReference type="HAMAP-Rule" id="MF_00206"/>
    </source>
</evidence>
<comment type="caution">
    <text evidence="10">The sequence shown here is derived from an EMBL/GenBank/DDBJ whole genome shotgun (WGS) entry which is preliminary data.</text>
</comment>
<evidence type="ECO:0000256" key="1">
    <source>
        <dbReference type="ARBA" id="ARBA00022485"/>
    </source>
</evidence>
<dbReference type="CDD" id="cd01335">
    <property type="entry name" value="Radical_SAM"/>
    <property type="match status" value="1"/>
</dbReference>
<comment type="cofactor">
    <cofactor evidence="8">
        <name>[4Fe-4S] cluster</name>
        <dbReference type="ChEBI" id="CHEBI:49883"/>
    </cofactor>
    <text evidence="8">Binds 2 [4Fe-4S] clusters per subunit. One cluster is coordinated with 3 cysteines and an exchangeable S-adenosyl-L-methionine.</text>
</comment>
<dbReference type="UniPathway" id="UPA00538">
    <property type="reaction ID" value="UER00593"/>
</dbReference>
<keyword evidence="8" id="KW-0963">Cytoplasm</keyword>
<comment type="catalytic activity">
    <reaction evidence="7 8">
        <text>[[Fe-S] cluster scaffold protein carrying a second [4Fe-4S](2+) cluster] + N(6)-octanoyl-L-lysyl-[protein] + 2 oxidized [2Fe-2S]-[ferredoxin] + 2 S-adenosyl-L-methionine + 4 H(+) = [[Fe-S] cluster scaffold protein] + N(6)-[(R)-dihydrolipoyl]-L-lysyl-[protein] + 4 Fe(3+) + 2 hydrogen sulfide + 2 5'-deoxyadenosine + 2 L-methionine + 2 reduced [2Fe-2S]-[ferredoxin]</text>
        <dbReference type="Rhea" id="RHEA:16585"/>
        <dbReference type="Rhea" id="RHEA-COMP:9928"/>
        <dbReference type="Rhea" id="RHEA-COMP:10000"/>
        <dbReference type="Rhea" id="RHEA-COMP:10001"/>
        <dbReference type="Rhea" id="RHEA-COMP:10475"/>
        <dbReference type="Rhea" id="RHEA-COMP:14568"/>
        <dbReference type="Rhea" id="RHEA-COMP:14569"/>
        <dbReference type="ChEBI" id="CHEBI:15378"/>
        <dbReference type="ChEBI" id="CHEBI:17319"/>
        <dbReference type="ChEBI" id="CHEBI:29034"/>
        <dbReference type="ChEBI" id="CHEBI:29919"/>
        <dbReference type="ChEBI" id="CHEBI:33722"/>
        <dbReference type="ChEBI" id="CHEBI:33737"/>
        <dbReference type="ChEBI" id="CHEBI:33738"/>
        <dbReference type="ChEBI" id="CHEBI:57844"/>
        <dbReference type="ChEBI" id="CHEBI:59789"/>
        <dbReference type="ChEBI" id="CHEBI:78809"/>
        <dbReference type="ChEBI" id="CHEBI:83100"/>
        <dbReference type="EC" id="2.8.1.8"/>
    </reaction>
</comment>
<dbReference type="GO" id="GO:0005737">
    <property type="term" value="C:cytoplasm"/>
    <property type="evidence" value="ECO:0007669"/>
    <property type="project" value="UniProtKB-SubCell"/>
</dbReference>
<protein>
    <recommendedName>
        <fullName evidence="8">Lipoyl synthase</fullName>
        <ecNumber evidence="8">2.8.1.8</ecNumber>
    </recommendedName>
    <alternativeName>
        <fullName evidence="8">Lip-syn</fullName>
        <shortName evidence="8">LS</shortName>
    </alternativeName>
    <alternativeName>
        <fullName evidence="8">Lipoate synthase</fullName>
    </alternativeName>
    <alternativeName>
        <fullName evidence="8">Lipoic acid synthase</fullName>
    </alternativeName>
    <alternativeName>
        <fullName evidence="8">Sulfur insertion protein LipA</fullName>
    </alternativeName>
</protein>
<evidence type="ECO:0000313" key="10">
    <source>
        <dbReference type="EMBL" id="TYB30429.1"/>
    </source>
</evidence>
<keyword evidence="3 8" id="KW-0949">S-adenosyl-L-methionine</keyword>
<dbReference type="SFLD" id="SFLDF00271">
    <property type="entry name" value="lipoyl_synthase"/>
    <property type="match status" value="1"/>
</dbReference>
<dbReference type="EMBL" id="VSIX01000138">
    <property type="protein sequence ID" value="TYB30429.1"/>
    <property type="molecule type" value="Genomic_DNA"/>
</dbReference>
<dbReference type="Gene3D" id="3.20.20.70">
    <property type="entry name" value="Aldolase class I"/>
    <property type="match status" value="1"/>
</dbReference>
<dbReference type="SMART" id="SM00729">
    <property type="entry name" value="Elp3"/>
    <property type="match status" value="1"/>
</dbReference>
<evidence type="ECO:0000256" key="5">
    <source>
        <dbReference type="ARBA" id="ARBA00023004"/>
    </source>
</evidence>
<evidence type="ECO:0000256" key="6">
    <source>
        <dbReference type="ARBA" id="ARBA00023014"/>
    </source>
</evidence>
<dbReference type="InterPro" id="IPR058240">
    <property type="entry name" value="rSAM_sf"/>
</dbReference>
<keyword evidence="5 8" id="KW-0408">Iron</keyword>
<dbReference type="SFLD" id="SFLDS00029">
    <property type="entry name" value="Radical_SAM"/>
    <property type="match status" value="1"/>
</dbReference>
<dbReference type="AlphaFoldDB" id="A0A5D0MIP6"/>
<comment type="subcellular location">
    <subcellularLocation>
        <location evidence="8">Cytoplasm</location>
    </subcellularLocation>
</comment>
<dbReference type="NCBIfam" id="NF004019">
    <property type="entry name" value="PRK05481.1"/>
    <property type="match status" value="1"/>
</dbReference>
<gene>
    <name evidence="8 10" type="primary">lipA</name>
    <name evidence="10" type="ORF">FXF47_09305</name>
</gene>
<keyword evidence="4 8" id="KW-0479">Metal-binding</keyword>
<dbReference type="PROSITE" id="PS51918">
    <property type="entry name" value="RADICAL_SAM"/>
    <property type="match status" value="1"/>
</dbReference>
<evidence type="ECO:0000259" key="9">
    <source>
        <dbReference type="PROSITE" id="PS51918"/>
    </source>
</evidence>
<dbReference type="InterPro" id="IPR013785">
    <property type="entry name" value="Aldolase_TIM"/>
</dbReference>
<evidence type="ECO:0000256" key="2">
    <source>
        <dbReference type="ARBA" id="ARBA00022679"/>
    </source>
</evidence>
<comment type="pathway">
    <text evidence="8">Protein modification; protein lipoylation via endogenous pathway; protein N(6)-(lipoyl)lysine from octanoyl-[acyl-carrier-protein]: step 2/2.</text>
</comment>
<sequence length="280" mass="32099">MPEWFLETLKDKRSSTEVEDIIRNQNLNTVCQHARCPNRGECFSKGTATFLLLGDTCTRNCGFCAINSGEPVKKDNREPYNILEAIKKMKLKYVVLTSVTRDDLELEGADIFAKTVKLIKDYDENIKVEVLTPDFNNRDKLIDMVVSSNPDVYNHNLETVEKYYSKIRPQAVYKRSLAVLEKIKKINNKIVTKSGIMVGLGEKKEEVKKVIDDLIGVKCDILTIGQYIQPTDKNYPVKEYVTPETYKGYEIYGKKRGIDIIAGPLVRSSYMAHEYYKKTK</sequence>
<dbReference type="NCBIfam" id="NF009544">
    <property type="entry name" value="PRK12928.1"/>
    <property type="match status" value="1"/>
</dbReference>
<dbReference type="PANTHER" id="PTHR10949">
    <property type="entry name" value="LIPOYL SYNTHASE"/>
    <property type="match status" value="1"/>
</dbReference>
<dbReference type="EC" id="2.8.1.8" evidence="8"/>
<dbReference type="InterPro" id="IPR007197">
    <property type="entry name" value="rSAM"/>
</dbReference>